<dbReference type="AlphaFoldDB" id="A0A8H7TNJ6"/>
<evidence type="ECO:0000259" key="8">
    <source>
        <dbReference type="Pfam" id="PF04563"/>
    </source>
</evidence>
<dbReference type="GO" id="GO:0003899">
    <property type="term" value="F:DNA-directed RNA polymerase activity"/>
    <property type="evidence" value="ECO:0007669"/>
    <property type="project" value="UniProtKB-EC"/>
</dbReference>
<dbReference type="PANTHER" id="PTHR20856">
    <property type="entry name" value="DNA-DIRECTED RNA POLYMERASE I SUBUNIT 2"/>
    <property type="match status" value="1"/>
</dbReference>
<dbReference type="GO" id="GO:0003677">
    <property type="term" value="F:DNA binding"/>
    <property type="evidence" value="ECO:0007669"/>
    <property type="project" value="InterPro"/>
</dbReference>
<accession>A0A8H7TNJ6</accession>
<dbReference type="Gene3D" id="3.90.1100.10">
    <property type="match status" value="1"/>
</dbReference>
<evidence type="ECO:0000256" key="1">
    <source>
        <dbReference type="ARBA" id="ARBA00006835"/>
    </source>
</evidence>
<dbReference type="GO" id="GO:0006351">
    <property type="term" value="P:DNA-templated transcription"/>
    <property type="evidence" value="ECO:0007669"/>
    <property type="project" value="InterPro"/>
</dbReference>
<gene>
    <name evidence="9" type="ORF">IM811_012015</name>
</gene>
<evidence type="ECO:0000313" key="10">
    <source>
        <dbReference type="Proteomes" id="UP000616885"/>
    </source>
</evidence>
<reference evidence="9" key="1">
    <citation type="submission" date="2020-10" db="EMBL/GenBank/DDBJ databases">
        <title>High-Quality Genome Resource of Clonostachys rosea strain S41 by Oxford Nanopore Long-Read Sequencing.</title>
        <authorList>
            <person name="Wang H."/>
        </authorList>
    </citation>
    <scope>NUCLEOTIDE SEQUENCE</scope>
    <source>
        <strain evidence="9">S41</strain>
    </source>
</reference>
<feature type="domain" description="RNA polymerase beta subunit protrusion" evidence="8">
    <location>
        <begin position="38"/>
        <end position="145"/>
    </location>
</feature>
<evidence type="ECO:0000256" key="2">
    <source>
        <dbReference type="ARBA" id="ARBA00012418"/>
    </source>
</evidence>
<dbReference type="EMBL" id="JADCTT010000004">
    <property type="protein sequence ID" value="KAF9753257.1"/>
    <property type="molecule type" value="Genomic_DNA"/>
</dbReference>
<proteinExistence type="inferred from homology"/>
<evidence type="ECO:0000256" key="7">
    <source>
        <dbReference type="SAM" id="MobiDB-lite"/>
    </source>
</evidence>
<keyword evidence="6" id="KW-0804">Transcription</keyword>
<comment type="caution">
    <text evidence="9">The sequence shown here is derived from an EMBL/GenBank/DDBJ whole genome shotgun (WGS) entry which is preliminary data.</text>
</comment>
<organism evidence="9 10">
    <name type="scientific">Bionectria ochroleuca</name>
    <name type="common">Gliocladium roseum</name>
    <dbReference type="NCBI Taxonomy" id="29856"/>
    <lineage>
        <taxon>Eukaryota</taxon>
        <taxon>Fungi</taxon>
        <taxon>Dikarya</taxon>
        <taxon>Ascomycota</taxon>
        <taxon>Pezizomycotina</taxon>
        <taxon>Sordariomycetes</taxon>
        <taxon>Hypocreomycetidae</taxon>
        <taxon>Hypocreales</taxon>
        <taxon>Bionectriaceae</taxon>
        <taxon>Clonostachys</taxon>
    </lineage>
</organism>
<sequence>MADYENDYDYENYGEDYAEGITPEDCWTVISSFFESKGLVSQQTQSFDEFTQSTIQDLVNEYSTITLDQPNPPSTADREISLRRYEIKFGSVLVSRPTISETDGIATSLLPYECRDRNLTYASPMYIKISKKVSVAVDKEIPLHELDDAQQSEMAATGQHPTRLEWETEEADGDNEKEIA</sequence>
<keyword evidence="5" id="KW-0548">Nucleotidyltransferase</keyword>
<feature type="region of interest" description="Disordered" evidence="7">
    <location>
        <begin position="145"/>
        <end position="180"/>
    </location>
</feature>
<dbReference type="Pfam" id="PF04563">
    <property type="entry name" value="RNA_pol_Rpb2_1"/>
    <property type="match status" value="1"/>
</dbReference>
<keyword evidence="4" id="KW-0808">Transferase</keyword>
<dbReference type="SUPFAM" id="SSF64484">
    <property type="entry name" value="beta and beta-prime subunits of DNA dependent RNA-polymerase"/>
    <property type="match status" value="1"/>
</dbReference>
<keyword evidence="3" id="KW-0240">DNA-directed RNA polymerase</keyword>
<evidence type="ECO:0000313" key="9">
    <source>
        <dbReference type="EMBL" id="KAF9753257.1"/>
    </source>
</evidence>
<dbReference type="InterPro" id="IPR007644">
    <property type="entry name" value="RNA_pol_bsu_protrusion"/>
</dbReference>
<dbReference type="GO" id="GO:0000428">
    <property type="term" value="C:DNA-directed RNA polymerase complex"/>
    <property type="evidence" value="ECO:0007669"/>
    <property type="project" value="UniProtKB-KW"/>
</dbReference>
<dbReference type="InterPro" id="IPR015712">
    <property type="entry name" value="DNA-dir_RNA_pol_su2"/>
</dbReference>
<comment type="similarity">
    <text evidence="1">Belongs to the RNA polymerase beta chain family.</text>
</comment>
<name>A0A8H7TNJ6_BIOOC</name>
<evidence type="ECO:0000256" key="6">
    <source>
        <dbReference type="ARBA" id="ARBA00023163"/>
    </source>
</evidence>
<protein>
    <recommendedName>
        <fullName evidence="2">DNA-directed RNA polymerase</fullName>
        <ecNumber evidence="2">2.7.7.6</ecNumber>
    </recommendedName>
</protein>
<evidence type="ECO:0000256" key="3">
    <source>
        <dbReference type="ARBA" id="ARBA00022478"/>
    </source>
</evidence>
<evidence type="ECO:0000256" key="4">
    <source>
        <dbReference type="ARBA" id="ARBA00022679"/>
    </source>
</evidence>
<dbReference type="GO" id="GO:0032549">
    <property type="term" value="F:ribonucleoside binding"/>
    <property type="evidence" value="ECO:0007669"/>
    <property type="project" value="InterPro"/>
</dbReference>
<dbReference type="EC" id="2.7.7.6" evidence="2"/>
<dbReference type="Proteomes" id="UP000616885">
    <property type="component" value="Unassembled WGS sequence"/>
</dbReference>
<evidence type="ECO:0000256" key="5">
    <source>
        <dbReference type="ARBA" id="ARBA00022695"/>
    </source>
</evidence>